<proteinExistence type="predicted"/>
<dbReference type="EMBL" id="CP002780">
    <property type="protein sequence ID" value="AEG61960.1"/>
    <property type="molecule type" value="Genomic_DNA"/>
</dbReference>
<dbReference type="HOGENOM" id="CLU_3355821_0_0_9"/>
<dbReference type="STRING" id="696281.Desru_3760"/>
<name>F6DQ16_DESRL</name>
<evidence type="ECO:0000313" key="2">
    <source>
        <dbReference type="Proteomes" id="UP000009234"/>
    </source>
</evidence>
<reference evidence="2" key="1">
    <citation type="submission" date="2011-05" db="EMBL/GenBank/DDBJ databases">
        <title>Complete sequence of Desulfotomaculum ruminis DSM 2154.</title>
        <authorList>
            <person name="Lucas S."/>
            <person name="Copeland A."/>
            <person name="Lapidus A."/>
            <person name="Cheng J.-F."/>
            <person name="Goodwin L."/>
            <person name="Pitluck S."/>
            <person name="Lu M."/>
            <person name="Detter J.C."/>
            <person name="Han C."/>
            <person name="Tapia R."/>
            <person name="Land M."/>
            <person name="Hauser L."/>
            <person name="Kyrpides N."/>
            <person name="Ivanova N."/>
            <person name="Mikhailova N."/>
            <person name="Pagani I."/>
            <person name="Stams A.J.M."/>
            <person name="Plugge C.M."/>
            <person name="Muyzer G."/>
            <person name="Kuever J."/>
            <person name="Parshina S.N."/>
            <person name="Ivanova A.E."/>
            <person name="Nazina T.N."/>
            <person name="Brambilla E."/>
            <person name="Spring S."/>
            <person name="Klenk H.-P."/>
            <person name="Woyke T."/>
        </authorList>
    </citation>
    <scope>NUCLEOTIDE SEQUENCE [LARGE SCALE GENOMIC DNA]</scope>
    <source>
        <strain evidence="2">ATCC 23193 / DSM 2154 / NCIB 8452 / DL</strain>
    </source>
</reference>
<gene>
    <name evidence="1" type="ordered locus">Desru_3760</name>
</gene>
<dbReference type="KEGG" id="dru:Desru_3760"/>
<sequence length="36" mass="4267">MKNLVMKIISLKGKTQSELKIELNKILNDYKFTKKK</sequence>
<reference evidence="1 2" key="2">
    <citation type="journal article" date="2012" name="Stand. Genomic Sci.">
        <title>Complete genome sequence of the sulfate-reducing firmicute Desulfotomaculum ruminis type strain (DL(T)).</title>
        <authorList>
            <person name="Spring S."/>
            <person name="Visser M."/>
            <person name="Lu M."/>
            <person name="Copeland A."/>
            <person name="Lapidus A."/>
            <person name="Lucas S."/>
            <person name="Cheng J.F."/>
            <person name="Han C."/>
            <person name="Tapia R."/>
            <person name="Goodwin L.A."/>
            <person name="Pitluck S."/>
            <person name="Ivanova N."/>
            <person name="Land M."/>
            <person name="Hauser L."/>
            <person name="Larimer F."/>
            <person name="Rohde M."/>
            <person name="Goker M."/>
            <person name="Detter J.C."/>
            <person name="Kyrpides N.C."/>
            <person name="Woyke T."/>
            <person name="Schaap P.J."/>
            <person name="Plugge C.M."/>
            <person name="Muyzer G."/>
            <person name="Kuever J."/>
            <person name="Pereira I.A."/>
            <person name="Parshina S.N."/>
            <person name="Bernier-Latmani R."/>
            <person name="Stams A.J."/>
            <person name="Klenk H.P."/>
        </authorList>
    </citation>
    <scope>NUCLEOTIDE SEQUENCE [LARGE SCALE GENOMIC DNA]</scope>
    <source>
        <strain evidence="2">ATCC 23193 / DSM 2154 / NCIB 8452 / DL</strain>
    </source>
</reference>
<keyword evidence="2" id="KW-1185">Reference proteome</keyword>
<organism evidence="1 2">
    <name type="scientific">Desulforamulus ruminis (strain ATCC 23193 / DSM 2154 / NCIMB 8452 / DL)</name>
    <name type="common">Desulfotomaculum ruminis</name>
    <dbReference type="NCBI Taxonomy" id="696281"/>
    <lineage>
        <taxon>Bacteria</taxon>
        <taxon>Bacillati</taxon>
        <taxon>Bacillota</taxon>
        <taxon>Clostridia</taxon>
        <taxon>Eubacteriales</taxon>
        <taxon>Peptococcaceae</taxon>
        <taxon>Desulforamulus</taxon>
    </lineage>
</organism>
<protein>
    <submittedName>
        <fullName evidence="1">Uncharacterized protein</fullName>
    </submittedName>
</protein>
<accession>F6DQ16</accession>
<evidence type="ECO:0000313" key="1">
    <source>
        <dbReference type="EMBL" id="AEG61960.1"/>
    </source>
</evidence>
<dbReference type="Proteomes" id="UP000009234">
    <property type="component" value="Chromosome"/>
</dbReference>
<dbReference type="AlphaFoldDB" id="F6DQ16"/>